<feature type="compositionally biased region" description="Low complexity" evidence="6">
    <location>
        <begin position="337"/>
        <end position="346"/>
    </location>
</feature>
<feature type="domain" description="Ubiquitin-like" evidence="7">
    <location>
        <begin position="11"/>
        <end position="73"/>
    </location>
</feature>
<reference evidence="8 9" key="1">
    <citation type="journal article" date="2021" name="Sci. Rep.">
        <title>Chromosome anchoring in Senegalese sole (Solea senegalensis) reveals sex-associated markers and genome rearrangements in flatfish.</title>
        <authorList>
            <person name="Guerrero-Cozar I."/>
            <person name="Gomez-Garrido J."/>
            <person name="Berbel C."/>
            <person name="Martinez-Blanch J.F."/>
            <person name="Alioto T."/>
            <person name="Claros M.G."/>
            <person name="Gagnaire P.A."/>
            <person name="Manchado M."/>
        </authorList>
    </citation>
    <scope>NUCLEOTIDE SEQUENCE [LARGE SCALE GENOMIC DNA]</scope>
    <source>
        <strain evidence="8">Sse05_10M</strain>
    </source>
</reference>
<dbReference type="GO" id="GO:0032469">
    <property type="term" value="P:endoplasmic reticulum calcium ion homeostasis"/>
    <property type="evidence" value="ECO:0007669"/>
    <property type="project" value="TreeGrafter"/>
</dbReference>
<evidence type="ECO:0000259" key="7">
    <source>
        <dbReference type="PROSITE" id="PS50053"/>
    </source>
</evidence>
<dbReference type="FunFam" id="3.10.20.90:FF:000046">
    <property type="entry name" value="Homocysteine-responsive endoplasmic reticulum-resident ubiquitin-like domain member 2 protein"/>
    <property type="match status" value="1"/>
</dbReference>
<dbReference type="InterPro" id="IPR039751">
    <property type="entry name" value="HERPUD1/2"/>
</dbReference>
<evidence type="ECO:0000256" key="1">
    <source>
        <dbReference type="ARBA" id="ARBA00004370"/>
    </source>
</evidence>
<dbReference type="EMBL" id="JAGKHQ010000002">
    <property type="protein sequence ID" value="KAG7522524.1"/>
    <property type="molecule type" value="Genomic_DNA"/>
</dbReference>
<dbReference type="CDD" id="cd01790">
    <property type="entry name" value="Ubl_HERP"/>
    <property type="match status" value="1"/>
</dbReference>
<dbReference type="Pfam" id="PF00240">
    <property type="entry name" value="ubiquitin"/>
    <property type="match status" value="1"/>
</dbReference>
<evidence type="ECO:0000256" key="4">
    <source>
        <dbReference type="ARBA" id="ARBA00023136"/>
    </source>
</evidence>
<dbReference type="GO" id="GO:0006511">
    <property type="term" value="P:ubiquitin-dependent protein catabolic process"/>
    <property type="evidence" value="ECO:0007669"/>
    <property type="project" value="TreeGrafter"/>
</dbReference>
<evidence type="ECO:0000256" key="6">
    <source>
        <dbReference type="SAM" id="MobiDB-lite"/>
    </source>
</evidence>
<dbReference type="GO" id="GO:0005789">
    <property type="term" value="C:endoplasmic reticulum membrane"/>
    <property type="evidence" value="ECO:0007669"/>
    <property type="project" value="TreeGrafter"/>
</dbReference>
<keyword evidence="3" id="KW-1133">Transmembrane helix</keyword>
<keyword evidence="4" id="KW-0472">Membrane</keyword>
<organism evidence="8 9">
    <name type="scientific">Solea senegalensis</name>
    <name type="common">Senegalese sole</name>
    <dbReference type="NCBI Taxonomy" id="28829"/>
    <lineage>
        <taxon>Eukaryota</taxon>
        <taxon>Metazoa</taxon>
        <taxon>Chordata</taxon>
        <taxon>Craniata</taxon>
        <taxon>Vertebrata</taxon>
        <taxon>Euteleostomi</taxon>
        <taxon>Actinopterygii</taxon>
        <taxon>Neopterygii</taxon>
        <taxon>Teleostei</taxon>
        <taxon>Neoteleostei</taxon>
        <taxon>Acanthomorphata</taxon>
        <taxon>Carangaria</taxon>
        <taxon>Pleuronectiformes</taxon>
        <taxon>Pleuronectoidei</taxon>
        <taxon>Soleidae</taxon>
        <taxon>Solea</taxon>
    </lineage>
</organism>
<comment type="subcellular location">
    <subcellularLocation>
        <location evidence="1">Membrane</location>
    </subcellularLocation>
</comment>
<proteinExistence type="predicted"/>
<gene>
    <name evidence="8" type="ORF">JOB18_024531</name>
</gene>
<evidence type="ECO:0000313" key="8">
    <source>
        <dbReference type="EMBL" id="KAG7522524.1"/>
    </source>
</evidence>
<dbReference type="PROSITE" id="PS50053">
    <property type="entry name" value="UBIQUITIN_2"/>
    <property type="match status" value="1"/>
</dbReference>
<sequence>MAVEGSRPNTTRLLIKSPNQTLKDHSVDGVHLDWTVKDLKTLLSNDYPTKPAVSDQRLIFAGKLLPDHFLLRDIFTQTDSVNTLHLVSAFRNQHGVRAESTETERSQRLTAASVSTSNITELRHRSHWTSSSSSAAVPMSPSWNPADTARWGAPQVAPPTFPSHSLYSGEQLLWLQLVYARQFYLQYHAALAAANSASSPPASVFAQYPPVPAHQVVPTPAPQANENPVDDLPANQNVAQDRVFIGAGVANQNLRMNAQGGAVMEDEDVAEHDWLDWFYSAARLGVLLMIIYFNSNLSRLLLVMSTLLLLYLHTAGWFPFRRPQAQRPDHLQPLEVRQNQQNQNRNPADVADRQGEEVVADRQREELVADRQGEELMVAGHEATMAVLVPAHRTSVMWTAWVFFRTFFSSLIPEGVAAALNEGGEAEQRFRTAVNGSFLLFSSNLLTFPQERDSPVSSRT</sequence>
<keyword evidence="9" id="KW-1185">Reference proteome</keyword>
<dbReference type="AlphaFoldDB" id="A0AAV6SZJ4"/>
<feature type="region of interest" description="Disordered" evidence="6">
    <location>
        <begin position="336"/>
        <end position="356"/>
    </location>
</feature>
<protein>
    <submittedName>
        <fullName evidence="8">Homocysteine-responsive endoplasmic reticulum-resident ubiquitin-like domain member 1 protein</fullName>
    </submittedName>
</protein>
<evidence type="ECO:0000256" key="2">
    <source>
        <dbReference type="ARBA" id="ARBA00022692"/>
    </source>
</evidence>
<comment type="caution">
    <text evidence="8">The sequence shown here is derived from an EMBL/GenBank/DDBJ whole genome shotgun (WGS) entry which is preliminary data.</text>
</comment>
<dbReference type="GO" id="GO:1902236">
    <property type="term" value="P:negative regulation of endoplasmic reticulum stress-induced intrinsic apoptotic signaling pathway"/>
    <property type="evidence" value="ECO:0007669"/>
    <property type="project" value="TreeGrafter"/>
</dbReference>
<dbReference type="SMART" id="SM00213">
    <property type="entry name" value="UBQ"/>
    <property type="match status" value="1"/>
</dbReference>
<dbReference type="GO" id="GO:0030968">
    <property type="term" value="P:endoplasmic reticulum unfolded protein response"/>
    <property type="evidence" value="ECO:0007669"/>
    <property type="project" value="TreeGrafter"/>
</dbReference>
<dbReference type="Proteomes" id="UP000693946">
    <property type="component" value="Linkage Group LG10"/>
</dbReference>
<dbReference type="GO" id="GO:0044325">
    <property type="term" value="F:transmembrane transporter binding"/>
    <property type="evidence" value="ECO:0007669"/>
    <property type="project" value="TreeGrafter"/>
</dbReference>
<keyword evidence="2" id="KW-0812">Transmembrane</keyword>
<accession>A0AAV6SZJ4</accession>
<dbReference type="InterPro" id="IPR000626">
    <property type="entry name" value="Ubiquitin-like_dom"/>
</dbReference>
<keyword evidence="5" id="KW-0834">Unfolded protein response</keyword>
<evidence type="ECO:0000256" key="5">
    <source>
        <dbReference type="ARBA" id="ARBA00023230"/>
    </source>
</evidence>
<evidence type="ECO:0000256" key="3">
    <source>
        <dbReference type="ARBA" id="ARBA00022989"/>
    </source>
</evidence>
<dbReference type="PANTHER" id="PTHR12943:SF7">
    <property type="entry name" value="HOMOCYSTEINE-RESPONSIVE ENDOPLASMIC RETICULUM-RESIDENT UBIQUITIN-LIKE DOMAIN MEMBER 1 PROTEIN"/>
    <property type="match status" value="1"/>
</dbReference>
<dbReference type="GO" id="GO:1904292">
    <property type="term" value="P:regulation of ERAD pathway"/>
    <property type="evidence" value="ECO:0007669"/>
    <property type="project" value="TreeGrafter"/>
</dbReference>
<name>A0AAV6SZJ4_SOLSE</name>
<evidence type="ECO:0000313" key="9">
    <source>
        <dbReference type="Proteomes" id="UP000693946"/>
    </source>
</evidence>
<dbReference type="PANTHER" id="PTHR12943">
    <property type="entry name" value="HOMOCYSTEINE-RESPONSIVE ENDOPLASMIC RETICULUM-RESIDENT UNIQUITIN-LIKE DOMAIN HERPUD PROTEIN FAMILY MEMBER"/>
    <property type="match status" value="1"/>
</dbReference>